<accession>A0A2S9WRJ5</accession>
<protein>
    <recommendedName>
        <fullName evidence="1">Sulfatase-modifying factor enzyme-like domain-containing protein</fullName>
    </recommendedName>
</protein>
<dbReference type="AlphaFoldDB" id="A0A2S9WRJ5"/>
<sequence>MKFFQSRIFLLIIFCFVLLSCNTPKKSLTPEALEVNAIDVPPGTLKVNDTLYVDRVPVTNLMYNEFLDNLENYWSMKKHERMQFYPRYDLSQDTVFQPWTGNTRLYMEATYENPKELVNKQLKLGEYSKNPRYAYHPVIGISKFQAELFCLWRSDLSNAVYAIRSKSEKKRAKFPYKVNYRLPKQEEMLQIENELSSRDRIRYYQDDMFSAMASTLTFKELQENGNLMILELKEIAQDGTYLPLFNQPLQYYDRAELKTGFRCVCEVEKK</sequence>
<dbReference type="InterPro" id="IPR005532">
    <property type="entry name" value="SUMF_dom"/>
</dbReference>
<dbReference type="OrthoDB" id="979507at2"/>
<reference evidence="2 3" key="1">
    <citation type="submission" date="2016-11" db="EMBL/GenBank/DDBJ databases">
        <title>Trade-off between light-utilization and light-protection in marine flavobacteria.</title>
        <authorList>
            <person name="Kumagai Y."/>
        </authorList>
    </citation>
    <scope>NUCLEOTIDE SEQUENCE [LARGE SCALE GENOMIC DNA]</scope>
    <source>
        <strain evidence="2 3">JCM 17109</strain>
    </source>
</reference>
<dbReference type="Gene3D" id="3.90.1580.10">
    <property type="entry name" value="paralog of FGE (formylglycine-generating enzyme)"/>
    <property type="match status" value="1"/>
</dbReference>
<evidence type="ECO:0000259" key="1">
    <source>
        <dbReference type="Pfam" id="PF03781"/>
    </source>
</evidence>
<dbReference type="PROSITE" id="PS51257">
    <property type="entry name" value="PROKAR_LIPOPROTEIN"/>
    <property type="match status" value="1"/>
</dbReference>
<dbReference type="InterPro" id="IPR016187">
    <property type="entry name" value="CTDL_fold"/>
</dbReference>
<dbReference type="Proteomes" id="UP000239532">
    <property type="component" value="Unassembled WGS sequence"/>
</dbReference>
<feature type="domain" description="Sulfatase-modifying factor enzyme-like" evidence="1">
    <location>
        <begin position="38"/>
        <end position="188"/>
    </location>
</feature>
<name>A0A2S9WRJ5_9FLAO</name>
<evidence type="ECO:0000313" key="2">
    <source>
        <dbReference type="EMBL" id="PRP66059.1"/>
    </source>
</evidence>
<comment type="caution">
    <text evidence="2">The sequence shown here is derived from an EMBL/GenBank/DDBJ whole genome shotgun (WGS) entry which is preliminary data.</text>
</comment>
<dbReference type="InterPro" id="IPR042095">
    <property type="entry name" value="SUMF_sf"/>
</dbReference>
<gene>
    <name evidence="2" type="ORF">BST86_02640</name>
</gene>
<dbReference type="Pfam" id="PF03781">
    <property type="entry name" value="FGE-sulfatase"/>
    <property type="match status" value="1"/>
</dbReference>
<proteinExistence type="predicted"/>
<dbReference type="EMBL" id="MQUC01000003">
    <property type="protein sequence ID" value="PRP66059.1"/>
    <property type="molecule type" value="Genomic_DNA"/>
</dbReference>
<dbReference type="RefSeq" id="WP_105981910.1">
    <property type="nucleotide sequence ID" value="NZ_MQUC01000003.1"/>
</dbReference>
<evidence type="ECO:0000313" key="3">
    <source>
        <dbReference type="Proteomes" id="UP000239532"/>
    </source>
</evidence>
<keyword evidence="3" id="KW-1185">Reference proteome</keyword>
<dbReference type="SUPFAM" id="SSF56436">
    <property type="entry name" value="C-type lectin-like"/>
    <property type="match status" value="1"/>
</dbReference>
<organism evidence="2 3">
    <name type="scientific">Nonlabens agnitus</name>
    <dbReference type="NCBI Taxonomy" id="870484"/>
    <lineage>
        <taxon>Bacteria</taxon>
        <taxon>Pseudomonadati</taxon>
        <taxon>Bacteroidota</taxon>
        <taxon>Flavobacteriia</taxon>
        <taxon>Flavobacteriales</taxon>
        <taxon>Flavobacteriaceae</taxon>
        <taxon>Nonlabens</taxon>
    </lineage>
</organism>